<dbReference type="Gene3D" id="3.50.50.60">
    <property type="entry name" value="FAD/NAD(P)-binding domain"/>
    <property type="match status" value="1"/>
</dbReference>
<evidence type="ECO:0000259" key="5">
    <source>
        <dbReference type="Pfam" id="PF01266"/>
    </source>
</evidence>
<dbReference type="AlphaFoldDB" id="A0A2Z2HAS2"/>
<dbReference type="InterPro" id="IPR036188">
    <property type="entry name" value="FAD/NAD-bd_sf"/>
</dbReference>
<accession>A0A2Z2HAS2</accession>
<dbReference type="Proteomes" id="UP000250025">
    <property type="component" value="Chromosome"/>
</dbReference>
<evidence type="ECO:0000256" key="1">
    <source>
        <dbReference type="ARBA" id="ARBA00001974"/>
    </source>
</evidence>
<proteinExistence type="predicted"/>
<protein>
    <submittedName>
        <fullName evidence="6">N-methyltryptophan oxidase</fullName>
    </submittedName>
</protein>
<name>A0A2Z2HAS2_9GAMM</name>
<dbReference type="InterPro" id="IPR006076">
    <property type="entry name" value="FAD-dep_OxRdtase"/>
</dbReference>
<organism evidence="6 7">
    <name type="scientific">Kushneria konosiri</name>
    <dbReference type="NCBI Taxonomy" id="698828"/>
    <lineage>
        <taxon>Bacteria</taxon>
        <taxon>Pseudomonadati</taxon>
        <taxon>Pseudomonadota</taxon>
        <taxon>Gammaproteobacteria</taxon>
        <taxon>Oceanospirillales</taxon>
        <taxon>Halomonadaceae</taxon>
        <taxon>Kushneria</taxon>
    </lineage>
</organism>
<evidence type="ECO:0000256" key="4">
    <source>
        <dbReference type="ARBA" id="ARBA00023002"/>
    </source>
</evidence>
<dbReference type="Pfam" id="PF01266">
    <property type="entry name" value="DAO"/>
    <property type="match status" value="1"/>
</dbReference>
<sequence length="372" mass="40498">MGMATADWLARHSDARVQLLDAYCPPHEHGAHHGETRLLRQAYGEGSSYVPLAKRALKLWKQLEEESGETLFLSTGVLNVGPPGAPFIDQVEASARQHGLALDSLSGDQVSSRWPGWALEASMHGCFEHEAGVLFVERIIACWRARVEQSPQVSLVTGAQVIRLEAGEQSGWVAVCADGRRFGADRVLLSGGQHIAPLMAGLGVELPLTRVRKTFAWYECDARYDTAHFPGFSLTTPSGAIYYGFPDIEGAGFKMGRHDSGQPLEAGEAMAPFGEHEDDIRELQQVVERYFPGVGALRVGAVCQYIRTPDEHFLIDEPLPGLLVAGGFSGHGFKFASALGEALGLWLDQKQRLPELALFGLTRFSSSREGTS</sequence>
<dbReference type="EMBL" id="CP021323">
    <property type="protein sequence ID" value="ARS54562.1"/>
    <property type="molecule type" value="Genomic_DNA"/>
</dbReference>
<dbReference type="Gene3D" id="3.30.9.10">
    <property type="entry name" value="D-Amino Acid Oxidase, subunit A, domain 2"/>
    <property type="match status" value="1"/>
</dbReference>
<dbReference type="NCBIfam" id="NF008425">
    <property type="entry name" value="PRK11259.1"/>
    <property type="match status" value="1"/>
</dbReference>
<keyword evidence="3" id="KW-0274">FAD</keyword>
<evidence type="ECO:0000256" key="3">
    <source>
        <dbReference type="ARBA" id="ARBA00022827"/>
    </source>
</evidence>
<feature type="domain" description="FAD dependent oxidoreductase" evidence="5">
    <location>
        <begin position="1"/>
        <end position="343"/>
    </location>
</feature>
<dbReference type="KEGG" id="kus:B9G99_11325"/>
<dbReference type="GO" id="GO:0008115">
    <property type="term" value="F:sarcosine oxidase activity"/>
    <property type="evidence" value="ECO:0007669"/>
    <property type="project" value="TreeGrafter"/>
</dbReference>
<keyword evidence="7" id="KW-1185">Reference proteome</keyword>
<evidence type="ECO:0000256" key="2">
    <source>
        <dbReference type="ARBA" id="ARBA00022630"/>
    </source>
</evidence>
<evidence type="ECO:0000313" key="6">
    <source>
        <dbReference type="EMBL" id="ARS54562.1"/>
    </source>
</evidence>
<dbReference type="GO" id="GO:0005829">
    <property type="term" value="C:cytosol"/>
    <property type="evidence" value="ECO:0007669"/>
    <property type="project" value="TreeGrafter"/>
</dbReference>
<dbReference type="SUPFAM" id="SSF51905">
    <property type="entry name" value="FAD/NAD(P)-binding domain"/>
    <property type="match status" value="1"/>
</dbReference>
<dbReference type="PANTHER" id="PTHR10961:SF7">
    <property type="entry name" value="FAD DEPENDENT OXIDOREDUCTASE DOMAIN-CONTAINING PROTEIN"/>
    <property type="match status" value="1"/>
</dbReference>
<keyword evidence="4" id="KW-0560">Oxidoreductase</keyword>
<comment type="cofactor">
    <cofactor evidence="1">
        <name>FAD</name>
        <dbReference type="ChEBI" id="CHEBI:57692"/>
    </cofactor>
</comment>
<dbReference type="SUPFAM" id="SSF54373">
    <property type="entry name" value="FAD-linked reductases, C-terminal domain"/>
    <property type="match status" value="1"/>
</dbReference>
<dbReference type="PANTHER" id="PTHR10961">
    <property type="entry name" value="PEROXISOMAL SARCOSINE OXIDASE"/>
    <property type="match status" value="1"/>
</dbReference>
<dbReference type="GO" id="GO:0050660">
    <property type="term" value="F:flavin adenine dinucleotide binding"/>
    <property type="evidence" value="ECO:0007669"/>
    <property type="project" value="InterPro"/>
</dbReference>
<dbReference type="InterPro" id="IPR045170">
    <property type="entry name" value="MTOX"/>
</dbReference>
<keyword evidence="2" id="KW-0285">Flavoprotein</keyword>
<reference evidence="6 7" key="1">
    <citation type="journal article" date="2017" name="Int. J. Syst. Evol. Microbiol.">
        <title>Kushneria konosiri sp. nov., isolated from the Korean salt-fermented seafood Daemi-jeot.</title>
        <authorList>
            <person name="Yun J.H."/>
            <person name="Park S.K."/>
            <person name="Lee J.Y."/>
            <person name="Jung M.J."/>
            <person name="Bae J.W."/>
        </authorList>
    </citation>
    <scope>NUCLEOTIDE SEQUENCE [LARGE SCALE GENOMIC DNA]</scope>
    <source>
        <strain evidence="6 7">X49</strain>
    </source>
</reference>
<evidence type="ECO:0000313" key="7">
    <source>
        <dbReference type="Proteomes" id="UP000250025"/>
    </source>
</evidence>
<gene>
    <name evidence="6" type="ORF">B9G99_11325</name>
</gene>